<feature type="domain" description="ORC1/DEAH AAA+ ATPase" evidence="1">
    <location>
        <begin position="68"/>
        <end position="211"/>
    </location>
</feature>
<name>U4VDI0_9HYPH</name>
<evidence type="ECO:0000313" key="3">
    <source>
        <dbReference type="Proteomes" id="UP000016842"/>
    </source>
</evidence>
<dbReference type="InterPro" id="IPR049945">
    <property type="entry name" value="AAA_22"/>
</dbReference>
<comment type="caution">
    <text evidence="2">The sequence shown here is derived from an EMBL/GenBank/DDBJ whole genome shotgun (WGS) entry which is preliminary data.</text>
</comment>
<proteinExistence type="predicted"/>
<dbReference type="EMBL" id="ASXJ01000035">
    <property type="protein sequence ID" value="ERM03178.1"/>
    <property type="molecule type" value="Genomic_DNA"/>
</dbReference>
<protein>
    <recommendedName>
        <fullName evidence="1">ORC1/DEAH AAA+ ATPase domain-containing protein</fullName>
    </recommendedName>
</protein>
<dbReference type="GO" id="GO:0016887">
    <property type="term" value="F:ATP hydrolysis activity"/>
    <property type="evidence" value="ECO:0007669"/>
    <property type="project" value="InterPro"/>
</dbReference>
<dbReference type="AlphaFoldDB" id="U4VDI0"/>
<evidence type="ECO:0000313" key="2">
    <source>
        <dbReference type="EMBL" id="ERM03178.1"/>
    </source>
</evidence>
<reference evidence="2 3" key="1">
    <citation type="journal article" date="2014" name="FEMS Microbiol. Lett.">
        <title>Genome sequencing analysis reveals virulence-related gene content of Ochrobactrum intermedium strain 229E, a urease-positive strain isolated from the human gastric niche.</title>
        <authorList>
            <person name="Kulkarni G.J."/>
            <person name="Shetty S."/>
            <person name="Dharne M.S."/>
            <person name="Shouche Y.S."/>
        </authorList>
    </citation>
    <scope>NUCLEOTIDE SEQUENCE [LARGE SCALE GENOMIC DNA]</scope>
    <source>
        <strain evidence="2 3">229E</strain>
    </source>
</reference>
<accession>U4VDI0</accession>
<organism evidence="2 3">
    <name type="scientific">Brucella intermedia 229E</name>
    <dbReference type="NCBI Taxonomy" id="1337887"/>
    <lineage>
        <taxon>Bacteria</taxon>
        <taxon>Pseudomonadati</taxon>
        <taxon>Pseudomonadota</taxon>
        <taxon>Alphaproteobacteria</taxon>
        <taxon>Hyphomicrobiales</taxon>
        <taxon>Brucellaceae</taxon>
        <taxon>Brucella/Ochrobactrum group</taxon>
        <taxon>Brucella</taxon>
    </lineage>
</organism>
<dbReference type="Pfam" id="PF13401">
    <property type="entry name" value="AAA_22"/>
    <property type="match status" value="1"/>
</dbReference>
<evidence type="ECO:0000259" key="1">
    <source>
        <dbReference type="Pfam" id="PF13401"/>
    </source>
</evidence>
<dbReference type="Proteomes" id="UP000016842">
    <property type="component" value="Unassembled WGS sequence"/>
</dbReference>
<dbReference type="PATRIC" id="fig|1337887.3.peg.759"/>
<sequence>MQQSYDSYFREAAESLLGSMDPKLRDRAAHIGEMNTAYIGTARDIELDEAFEALIVNSAAELFGKSGKRRALFVVGESGSGKTTAVEKHISKRSEFAAKVAADGTPYKLLIDMEVPPKPLTVKGLATNGLKRLGYHVNNPPRLTAGELFELWKDQLRQQHVLFLAINELQHVLKSDNVKELQTVADVIKSLLQIPGWPLHLILSGVPELAGFLHQSGQTNRQLKERSKVIEFRRMTFPEDISVMTKVVNKIVTVEAGLKADPVILSEEFVHRLLHASCGAFGSMIQTTRHVCEVALRRGAETVGPPEFFASAYALESGCRPSQNIFTAKENWKDILPANSMRELVDEGRMTQQKRTKTGK</sequence>
<dbReference type="Gene3D" id="3.40.50.300">
    <property type="entry name" value="P-loop containing nucleotide triphosphate hydrolases"/>
    <property type="match status" value="1"/>
</dbReference>
<dbReference type="SUPFAM" id="SSF52540">
    <property type="entry name" value="P-loop containing nucleoside triphosphate hydrolases"/>
    <property type="match status" value="1"/>
</dbReference>
<dbReference type="InterPro" id="IPR027417">
    <property type="entry name" value="P-loop_NTPase"/>
</dbReference>
<gene>
    <name evidence="2" type="ORF">Q644_12745</name>
</gene>